<evidence type="ECO:0000313" key="3">
    <source>
        <dbReference type="Proteomes" id="UP001165368"/>
    </source>
</evidence>
<dbReference type="InterPro" id="IPR006311">
    <property type="entry name" value="TAT_signal"/>
</dbReference>
<evidence type="ECO:0000313" key="2">
    <source>
        <dbReference type="EMBL" id="MCG2624343.1"/>
    </source>
</evidence>
<sequence>MSANLPAVRRRLSRRSKFALAAALGLSAVAVPAAVAAPAQAAVTQYACTVTPLKPIFAGHNQSGTMLVNYRVYVYCSQNRWLNVQQQRWEDDDSWTPPFDGNDYLGGTNWTNVYVGAGHSVTLNNVRTLVNTEAGNEEVFQRTRHQEGASGIWSPWTGWRASANTSMPG</sequence>
<dbReference type="PROSITE" id="PS51318">
    <property type="entry name" value="TAT"/>
    <property type="match status" value="1"/>
</dbReference>
<name>A0ABS9LCL4_9MICC</name>
<keyword evidence="1" id="KW-0732">Signal</keyword>
<accession>A0ABS9LCL4</accession>
<evidence type="ECO:0000256" key="1">
    <source>
        <dbReference type="SAM" id="SignalP"/>
    </source>
</evidence>
<protein>
    <recommendedName>
        <fullName evidence="4">Secreted protein</fullName>
    </recommendedName>
</protein>
<gene>
    <name evidence="2" type="ORF">LVY72_20845</name>
</gene>
<evidence type="ECO:0008006" key="4">
    <source>
        <dbReference type="Google" id="ProtNLM"/>
    </source>
</evidence>
<keyword evidence="3" id="KW-1185">Reference proteome</keyword>
<reference evidence="2" key="1">
    <citation type="submission" date="2022-01" db="EMBL/GenBank/DDBJ databases">
        <authorList>
            <person name="Jo J.-H."/>
            <person name="Im W.-T."/>
        </authorList>
    </citation>
    <scope>NUCLEOTIDE SEQUENCE</scope>
    <source>
        <strain evidence="2">I2-34</strain>
    </source>
</reference>
<dbReference type="EMBL" id="JAKLTQ010000023">
    <property type="protein sequence ID" value="MCG2624343.1"/>
    <property type="molecule type" value="Genomic_DNA"/>
</dbReference>
<feature type="signal peptide" evidence="1">
    <location>
        <begin position="1"/>
        <end position="41"/>
    </location>
</feature>
<proteinExistence type="predicted"/>
<comment type="caution">
    <text evidence="2">The sequence shown here is derived from an EMBL/GenBank/DDBJ whole genome shotgun (WGS) entry which is preliminary data.</text>
</comment>
<feature type="chain" id="PRO_5047174522" description="Secreted protein" evidence="1">
    <location>
        <begin position="42"/>
        <end position="169"/>
    </location>
</feature>
<organism evidence="2 3">
    <name type="scientific">Arthrobacter hankyongi</name>
    <dbReference type="NCBI Taxonomy" id="2904801"/>
    <lineage>
        <taxon>Bacteria</taxon>
        <taxon>Bacillati</taxon>
        <taxon>Actinomycetota</taxon>
        <taxon>Actinomycetes</taxon>
        <taxon>Micrococcales</taxon>
        <taxon>Micrococcaceae</taxon>
        <taxon>Arthrobacter</taxon>
    </lineage>
</organism>
<dbReference type="RefSeq" id="WP_237826121.1">
    <property type="nucleotide sequence ID" value="NZ_JAKLTQ010000023.1"/>
</dbReference>
<dbReference type="Proteomes" id="UP001165368">
    <property type="component" value="Unassembled WGS sequence"/>
</dbReference>